<dbReference type="RefSeq" id="WP_145245052.1">
    <property type="nucleotide sequence ID" value="NZ_CP036278.1"/>
</dbReference>
<gene>
    <name evidence="1" type="ORF">Pan181_02000</name>
</gene>
<sequence>MCDEEHDPFNEPELAHPRARELMTDNLFWDCADEGNPFGSDEGFDAYYEWRRWRNEHPTAPLTECFDWILMGQLAAYNDSLTTPEQIAKDLANPEGALLADSYDLITLDTTMIATGLGQLLDEGKIDIDAKKYLKTAITRQRYLQTGPLEESTLDVIERVVEAA</sequence>
<name>A0A518AH09_9BACT</name>
<evidence type="ECO:0000313" key="1">
    <source>
        <dbReference type="EMBL" id="QDU54020.1"/>
    </source>
</evidence>
<accession>A0A518AH09</accession>
<dbReference type="AlphaFoldDB" id="A0A518AH09"/>
<evidence type="ECO:0000313" key="2">
    <source>
        <dbReference type="Proteomes" id="UP000315750"/>
    </source>
</evidence>
<reference evidence="1 2" key="1">
    <citation type="submission" date="2019-02" db="EMBL/GenBank/DDBJ databases">
        <title>Deep-cultivation of Planctomycetes and their phenomic and genomic characterization uncovers novel biology.</title>
        <authorList>
            <person name="Wiegand S."/>
            <person name="Jogler M."/>
            <person name="Boedeker C."/>
            <person name="Pinto D."/>
            <person name="Vollmers J."/>
            <person name="Rivas-Marin E."/>
            <person name="Kohn T."/>
            <person name="Peeters S.H."/>
            <person name="Heuer A."/>
            <person name="Rast P."/>
            <person name="Oberbeckmann S."/>
            <person name="Bunk B."/>
            <person name="Jeske O."/>
            <person name="Meyerdierks A."/>
            <person name="Storesund J.E."/>
            <person name="Kallscheuer N."/>
            <person name="Luecker S."/>
            <person name="Lage O.M."/>
            <person name="Pohl T."/>
            <person name="Merkel B.J."/>
            <person name="Hornburger P."/>
            <person name="Mueller R.-W."/>
            <person name="Bruemmer F."/>
            <person name="Labrenz M."/>
            <person name="Spormann A.M."/>
            <person name="Op den Camp H."/>
            <person name="Overmann J."/>
            <person name="Amann R."/>
            <person name="Jetten M.S.M."/>
            <person name="Mascher T."/>
            <person name="Medema M.H."/>
            <person name="Devos D.P."/>
            <person name="Kaster A.-K."/>
            <person name="Ovreas L."/>
            <person name="Rohde M."/>
            <person name="Galperin M.Y."/>
            <person name="Jogler C."/>
        </authorList>
    </citation>
    <scope>NUCLEOTIDE SEQUENCE [LARGE SCALE GENOMIC DNA]</scope>
    <source>
        <strain evidence="1 2">Pan181</strain>
    </source>
</reference>
<dbReference type="OrthoDB" id="274502at2"/>
<organism evidence="1 2">
    <name type="scientific">Aeoliella mucimassa</name>
    <dbReference type="NCBI Taxonomy" id="2527972"/>
    <lineage>
        <taxon>Bacteria</taxon>
        <taxon>Pseudomonadati</taxon>
        <taxon>Planctomycetota</taxon>
        <taxon>Planctomycetia</taxon>
        <taxon>Pirellulales</taxon>
        <taxon>Lacipirellulaceae</taxon>
        <taxon>Aeoliella</taxon>
    </lineage>
</organism>
<dbReference type="KEGG" id="amuc:Pan181_02000"/>
<dbReference type="Proteomes" id="UP000315750">
    <property type="component" value="Chromosome"/>
</dbReference>
<keyword evidence="2" id="KW-1185">Reference proteome</keyword>
<proteinExistence type="predicted"/>
<protein>
    <submittedName>
        <fullName evidence="1">Uncharacterized protein</fullName>
    </submittedName>
</protein>
<dbReference type="EMBL" id="CP036278">
    <property type="protein sequence ID" value="QDU54020.1"/>
    <property type="molecule type" value="Genomic_DNA"/>
</dbReference>